<dbReference type="InterPro" id="IPR011009">
    <property type="entry name" value="Kinase-like_dom_sf"/>
</dbReference>
<keyword evidence="1" id="KW-0808">Transferase</keyword>
<feature type="binding site" evidence="6">
    <location>
        <position position="142"/>
    </location>
    <ligand>
        <name>ATP</name>
        <dbReference type="ChEBI" id="CHEBI:30616"/>
    </ligand>
</feature>
<dbReference type="SMART" id="SM00220">
    <property type="entry name" value="S_TKc"/>
    <property type="match status" value="1"/>
</dbReference>
<evidence type="ECO:0000313" key="11">
    <source>
        <dbReference type="Proteomes" id="UP000789342"/>
    </source>
</evidence>
<keyword evidence="7" id="KW-0723">Serine/threonine-protein kinase</keyword>
<dbReference type="PROSITE" id="PS00107">
    <property type="entry name" value="PROTEIN_KINASE_ATP"/>
    <property type="match status" value="1"/>
</dbReference>
<evidence type="ECO:0000313" key="10">
    <source>
        <dbReference type="EMBL" id="CAG8576019.1"/>
    </source>
</evidence>
<dbReference type="OrthoDB" id="10252354at2759"/>
<evidence type="ECO:0000256" key="2">
    <source>
        <dbReference type="ARBA" id="ARBA00022741"/>
    </source>
</evidence>
<dbReference type="InterPro" id="IPR050915">
    <property type="entry name" value="MAP_kinase_kinase"/>
</dbReference>
<evidence type="ECO:0000259" key="9">
    <source>
        <dbReference type="PROSITE" id="PS50011"/>
    </source>
</evidence>
<feature type="domain" description="Protein kinase" evidence="9">
    <location>
        <begin position="113"/>
        <end position="368"/>
    </location>
</feature>
<feature type="compositionally biased region" description="Low complexity" evidence="8">
    <location>
        <begin position="31"/>
        <end position="62"/>
    </location>
</feature>
<dbReference type="InterPro" id="IPR017441">
    <property type="entry name" value="Protein_kinase_ATP_BS"/>
</dbReference>
<sequence length="390" mass="43375">MDSGLLTRGKQSVGPNSGRRRNNLPTRLDIPTNSLTPSSSAPSSLSPLIVPIPTSSSSSNASQQQKLTTELITAMGRTTPQPYDEDGYGSLGDEINASSLEGVNFPTIIPEYLEDLGRLGEGAGGTVTKVLYKKTNTLMAKKKINVDPTICRQILRELEFIRKCHSPNIVSYYGAFMEDDNSSIAICMEFCEGGSLDSIYKNVSRRQGRIGESILGKIAESVLKGLVYLYSQQIIHRDIKPSNILVTRKGEIKICDFGVSGKLVQSVAETFLGTSYYMAPERIRGQPYKVSADVWSLGLTIMEVAQNRFPFPTVAPIELVAHIANLPAPELSNEHKWSNELKDFLKVCLEKDGEKRPTPKQMLDHPFIQKSSQRHVPLDRWIKEVWEWED</sequence>
<dbReference type="AlphaFoldDB" id="A0A9N9G2W4"/>
<keyword evidence="11" id="KW-1185">Reference proteome</keyword>
<dbReference type="PANTHER" id="PTHR47448:SF5">
    <property type="entry name" value="MITOGEN-ACTIVATED PROTEIN KINASE KINAE MKK2"/>
    <property type="match status" value="1"/>
</dbReference>
<dbReference type="GO" id="GO:0000165">
    <property type="term" value="P:MAPK cascade"/>
    <property type="evidence" value="ECO:0007669"/>
    <property type="project" value="UniProtKB-ARBA"/>
</dbReference>
<feature type="region of interest" description="Disordered" evidence="8">
    <location>
        <begin position="1"/>
        <end position="66"/>
    </location>
</feature>
<evidence type="ECO:0000256" key="5">
    <source>
        <dbReference type="ARBA" id="ARBA00038035"/>
    </source>
</evidence>
<evidence type="ECO:0000256" key="8">
    <source>
        <dbReference type="SAM" id="MobiDB-lite"/>
    </source>
</evidence>
<evidence type="ECO:0000256" key="3">
    <source>
        <dbReference type="ARBA" id="ARBA00022777"/>
    </source>
</evidence>
<dbReference type="PROSITE" id="PS00108">
    <property type="entry name" value="PROTEIN_KINASE_ST"/>
    <property type="match status" value="1"/>
</dbReference>
<dbReference type="PANTHER" id="PTHR47448">
    <property type="entry name" value="DUAL SPECIFICITY MITOGEN-ACTIVATED PROTEIN KINASE KINASE DSOR1-LIKE PROTEIN"/>
    <property type="match status" value="1"/>
</dbReference>
<name>A0A9N9G2W4_9GLOM</name>
<protein>
    <submittedName>
        <fullName evidence="10">8318_t:CDS:1</fullName>
    </submittedName>
</protein>
<proteinExistence type="inferred from homology"/>
<dbReference type="EMBL" id="CAJVPV010004576">
    <property type="protein sequence ID" value="CAG8576019.1"/>
    <property type="molecule type" value="Genomic_DNA"/>
</dbReference>
<reference evidence="10" key="1">
    <citation type="submission" date="2021-06" db="EMBL/GenBank/DDBJ databases">
        <authorList>
            <person name="Kallberg Y."/>
            <person name="Tangrot J."/>
            <person name="Rosling A."/>
        </authorList>
    </citation>
    <scope>NUCLEOTIDE SEQUENCE</scope>
    <source>
        <strain evidence="10">CL551</strain>
    </source>
</reference>
<gene>
    <name evidence="10" type="ORF">AMORRO_LOCUS6694</name>
</gene>
<evidence type="ECO:0000256" key="7">
    <source>
        <dbReference type="RuleBase" id="RU000304"/>
    </source>
</evidence>
<dbReference type="PROSITE" id="PS50011">
    <property type="entry name" value="PROTEIN_KINASE_DOM"/>
    <property type="match status" value="1"/>
</dbReference>
<keyword evidence="2 6" id="KW-0547">Nucleotide-binding</keyword>
<dbReference type="SUPFAM" id="SSF56112">
    <property type="entry name" value="Protein kinase-like (PK-like)"/>
    <property type="match status" value="1"/>
</dbReference>
<evidence type="ECO:0000256" key="4">
    <source>
        <dbReference type="ARBA" id="ARBA00022840"/>
    </source>
</evidence>
<dbReference type="Gene3D" id="3.30.200.20">
    <property type="entry name" value="Phosphorylase Kinase, domain 1"/>
    <property type="match status" value="1"/>
</dbReference>
<comment type="similarity">
    <text evidence="5">Belongs to the protein kinase superfamily. STE Ser/Thr protein kinase family. MAP kinase kinase subfamily.</text>
</comment>
<dbReference type="InterPro" id="IPR000719">
    <property type="entry name" value="Prot_kinase_dom"/>
</dbReference>
<keyword evidence="4 6" id="KW-0067">ATP-binding</keyword>
<dbReference type="Proteomes" id="UP000789342">
    <property type="component" value="Unassembled WGS sequence"/>
</dbReference>
<dbReference type="GO" id="GO:0005524">
    <property type="term" value="F:ATP binding"/>
    <property type="evidence" value="ECO:0007669"/>
    <property type="project" value="UniProtKB-UniRule"/>
</dbReference>
<dbReference type="Pfam" id="PF00069">
    <property type="entry name" value="Pkinase"/>
    <property type="match status" value="1"/>
</dbReference>
<dbReference type="InterPro" id="IPR008271">
    <property type="entry name" value="Ser/Thr_kinase_AS"/>
</dbReference>
<evidence type="ECO:0000256" key="1">
    <source>
        <dbReference type="ARBA" id="ARBA00022679"/>
    </source>
</evidence>
<keyword evidence="3" id="KW-0418">Kinase</keyword>
<comment type="caution">
    <text evidence="10">The sequence shown here is derived from an EMBL/GenBank/DDBJ whole genome shotgun (WGS) entry which is preliminary data.</text>
</comment>
<dbReference type="Gene3D" id="1.10.510.10">
    <property type="entry name" value="Transferase(Phosphotransferase) domain 1"/>
    <property type="match status" value="1"/>
</dbReference>
<dbReference type="FunFam" id="1.10.510.10:FF:000263">
    <property type="entry name" value="MAP kinase skh1/pek1"/>
    <property type="match status" value="1"/>
</dbReference>
<organism evidence="10 11">
    <name type="scientific">Acaulospora morrowiae</name>
    <dbReference type="NCBI Taxonomy" id="94023"/>
    <lineage>
        <taxon>Eukaryota</taxon>
        <taxon>Fungi</taxon>
        <taxon>Fungi incertae sedis</taxon>
        <taxon>Mucoromycota</taxon>
        <taxon>Glomeromycotina</taxon>
        <taxon>Glomeromycetes</taxon>
        <taxon>Diversisporales</taxon>
        <taxon>Acaulosporaceae</taxon>
        <taxon>Acaulospora</taxon>
    </lineage>
</organism>
<accession>A0A9N9G2W4</accession>
<evidence type="ECO:0000256" key="6">
    <source>
        <dbReference type="PROSITE-ProRule" id="PRU10141"/>
    </source>
</evidence>
<dbReference type="GO" id="GO:0004674">
    <property type="term" value="F:protein serine/threonine kinase activity"/>
    <property type="evidence" value="ECO:0007669"/>
    <property type="project" value="UniProtKB-KW"/>
</dbReference>